<protein>
    <submittedName>
        <fullName evidence="1">Uncharacterized protein</fullName>
    </submittedName>
</protein>
<reference evidence="2" key="1">
    <citation type="submission" date="2016-06" db="EMBL/GenBank/DDBJ databases">
        <title>Parallel loss of symbiosis genes in relatives of nitrogen-fixing non-legume Parasponia.</title>
        <authorList>
            <person name="Van Velzen R."/>
            <person name="Holmer R."/>
            <person name="Bu F."/>
            <person name="Rutten L."/>
            <person name="Van Zeijl A."/>
            <person name="Liu W."/>
            <person name="Santuari L."/>
            <person name="Cao Q."/>
            <person name="Sharma T."/>
            <person name="Shen D."/>
            <person name="Roswanjaya Y."/>
            <person name="Wardhani T."/>
            <person name="Kalhor M.S."/>
            <person name="Jansen J."/>
            <person name="Van den Hoogen J."/>
            <person name="Gungor B."/>
            <person name="Hartog M."/>
            <person name="Hontelez J."/>
            <person name="Verver J."/>
            <person name="Yang W.-C."/>
            <person name="Schijlen E."/>
            <person name="Repin R."/>
            <person name="Schilthuizen M."/>
            <person name="Schranz E."/>
            <person name="Heidstra R."/>
            <person name="Miyata K."/>
            <person name="Fedorova E."/>
            <person name="Kohlen W."/>
            <person name="Bisseling T."/>
            <person name="Smit S."/>
            <person name="Geurts R."/>
        </authorList>
    </citation>
    <scope>NUCLEOTIDE SEQUENCE [LARGE SCALE GENOMIC DNA]</scope>
    <source>
        <strain evidence="2">cv. RG33-2</strain>
    </source>
</reference>
<name>A0A2P5FIY1_TREOI</name>
<evidence type="ECO:0000313" key="2">
    <source>
        <dbReference type="Proteomes" id="UP000237000"/>
    </source>
</evidence>
<dbReference type="Proteomes" id="UP000237000">
    <property type="component" value="Unassembled WGS sequence"/>
</dbReference>
<organism evidence="1 2">
    <name type="scientific">Trema orientale</name>
    <name type="common">Charcoal tree</name>
    <name type="synonym">Celtis orientalis</name>
    <dbReference type="NCBI Taxonomy" id="63057"/>
    <lineage>
        <taxon>Eukaryota</taxon>
        <taxon>Viridiplantae</taxon>
        <taxon>Streptophyta</taxon>
        <taxon>Embryophyta</taxon>
        <taxon>Tracheophyta</taxon>
        <taxon>Spermatophyta</taxon>
        <taxon>Magnoliopsida</taxon>
        <taxon>eudicotyledons</taxon>
        <taxon>Gunneridae</taxon>
        <taxon>Pentapetalae</taxon>
        <taxon>rosids</taxon>
        <taxon>fabids</taxon>
        <taxon>Rosales</taxon>
        <taxon>Cannabaceae</taxon>
        <taxon>Trema</taxon>
    </lineage>
</organism>
<dbReference type="InParanoid" id="A0A2P5FIY1"/>
<keyword evidence="2" id="KW-1185">Reference proteome</keyword>
<proteinExistence type="predicted"/>
<comment type="caution">
    <text evidence="1">The sequence shown here is derived from an EMBL/GenBank/DDBJ whole genome shotgun (WGS) entry which is preliminary data.</text>
</comment>
<dbReference type="EMBL" id="JXTC01000030">
    <property type="protein sequence ID" value="PON97727.1"/>
    <property type="molecule type" value="Genomic_DNA"/>
</dbReference>
<evidence type="ECO:0000313" key="1">
    <source>
        <dbReference type="EMBL" id="PON97727.1"/>
    </source>
</evidence>
<dbReference type="AlphaFoldDB" id="A0A2P5FIY1"/>
<accession>A0A2P5FIY1</accession>
<gene>
    <name evidence="1" type="ORF">TorRG33x02_066370</name>
</gene>
<sequence length="72" mass="7998">MIGNKLRQKIQKAKSLRAIAGIFCERGGRSGRPDGDQRSVRIGLGMLKLVDRILGNPNPRIACLEDRIGIWN</sequence>